<dbReference type="EMBL" id="BKCJ010052137">
    <property type="protein sequence ID" value="GEW28410.1"/>
    <property type="molecule type" value="Genomic_DNA"/>
</dbReference>
<dbReference type="AlphaFoldDB" id="A0A699GTN8"/>
<dbReference type="PANTHER" id="PTHR31286:SF99">
    <property type="entry name" value="DUF4283 DOMAIN-CONTAINING PROTEIN"/>
    <property type="match status" value="1"/>
</dbReference>
<feature type="region of interest" description="Disordered" evidence="1">
    <location>
        <begin position="348"/>
        <end position="383"/>
    </location>
</feature>
<feature type="compositionally biased region" description="Acidic residues" evidence="1">
    <location>
        <begin position="372"/>
        <end position="383"/>
    </location>
</feature>
<sequence length="410" mass="45653">MERGFLSQKGGRVGRGVKEKQVLIGVKLVDRTKSNTDKSTSLFKESNGTLNDANLLKEVVLPSVIDEQVGMEVQSPLVAQTCSLQSPMVEETVAMECHVVNTPNVGPNPPLLCRKLIQLVMLRVSPLMLLILGKKVAYPVVANYVRNTYGKYELGRSMFSSSTGLFSFQFSSMDRLDAMLENGPWSRYARVMIELQADVDLKDNIVVAMPKITREGHYTCNVHVEYKWKPPTCSSCKVSGHIHEECPKNTGAEYRAVPKKPNISSSGNKKKSVEPTIEVSNSNPFDILNSVDNDVEFGTKWGITNLVNNLATSSGSSYMNIDNNEEFASNTPIVEVVFDETANLRISTSGKDGSDKGYGTNSLLEQWRDSYPDNDDYDPYDDDMYENHDMSEVQSICDDLDITVRGRKKK</sequence>
<accession>A0A699GTN8</accession>
<dbReference type="PANTHER" id="PTHR31286">
    <property type="entry name" value="GLYCINE-RICH CELL WALL STRUCTURAL PROTEIN 1.8-LIKE"/>
    <property type="match status" value="1"/>
</dbReference>
<evidence type="ECO:0000313" key="2">
    <source>
        <dbReference type="EMBL" id="GEW28410.1"/>
    </source>
</evidence>
<comment type="caution">
    <text evidence="2">The sequence shown here is derived from an EMBL/GenBank/DDBJ whole genome shotgun (WGS) entry which is preliminary data.</text>
</comment>
<evidence type="ECO:0008006" key="3">
    <source>
        <dbReference type="Google" id="ProtNLM"/>
    </source>
</evidence>
<name>A0A699GTN8_TANCI</name>
<reference evidence="2" key="1">
    <citation type="journal article" date="2019" name="Sci. Rep.">
        <title>Draft genome of Tanacetum cinerariifolium, the natural source of mosquito coil.</title>
        <authorList>
            <person name="Yamashiro T."/>
            <person name="Shiraishi A."/>
            <person name="Satake H."/>
            <person name="Nakayama K."/>
        </authorList>
    </citation>
    <scope>NUCLEOTIDE SEQUENCE</scope>
</reference>
<evidence type="ECO:0000256" key="1">
    <source>
        <dbReference type="SAM" id="MobiDB-lite"/>
    </source>
</evidence>
<proteinExistence type="predicted"/>
<dbReference type="InterPro" id="IPR040256">
    <property type="entry name" value="At4g02000-like"/>
</dbReference>
<gene>
    <name evidence="2" type="ORF">Tci_200386</name>
</gene>
<organism evidence="2">
    <name type="scientific">Tanacetum cinerariifolium</name>
    <name type="common">Dalmatian daisy</name>
    <name type="synonym">Chrysanthemum cinerariifolium</name>
    <dbReference type="NCBI Taxonomy" id="118510"/>
    <lineage>
        <taxon>Eukaryota</taxon>
        <taxon>Viridiplantae</taxon>
        <taxon>Streptophyta</taxon>
        <taxon>Embryophyta</taxon>
        <taxon>Tracheophyta</taxon>
        <taxon>Spermatophyta</taxon>
        <taxon>Magnoliopsida</taxon>
        <taxon>eudicotyledons</taxon>
        <taxon>Gunneridae</taxon>
        <taxon>Pentapetalae</taxon>
        <taxon>asterids</taxon>
        <taxon>campanulids</taxon>
        <taxon>Asterales</taxon>
        <taxon>Asteraceae</taxon>
        <taxon>Asteroideae</taxon>
        <taxon>Anthemideae</taxon>
        <taxon>Anthemidinae</taxon>
        <taxon>Tanacetum</taxon>
    </lineage>
</organism>
<protein>
    <recommendedName>
        <fullName evidence="3">DUF4283 domain-containing protein</fullName>
    </recommendedName>
</protein>